<accession>A0ABY2DLX8</accession>
<dbReference type="InterPro" id="IPR013762">
    <property type="entry name" value="Integrase-like_cat_sf"/>
</dbReference>
<protein>
    <recommendedName>
        <fullName evidence="3">Tyr recombinase domain-containing protein</fullName>
    </recommendedName>
</protein>
<comment type="caution">
    <text evidence="4">The sequence shown here is derived from an EMBL/GenBank/DDBJ whole genome shotgun (WGS) entry which is preliminary data.</text>
</comment>
<dbReference type="Gene3D" id="1.10.443.10">
    <property type="entry name" value="Intergrase catalytic core"/>
    <property type="match status" value="1"/>
</dbReference>
<feature type="domain" description="Tyr recombinase" evidence="3">
    <location>
        <begin position="108"/>
        <end position="269"/>
    </location>
</feature>
<dbReference type="PANTHER" id="PTHR30349:SF64">
    <property type="entry name" value="PROPHAGE INTEGRASE INTD-RELATED"/>
    <property type="match status" value="1"/>
</dbReference>
<sequence length="304" mass="33546">MSRSRMATPLDMIAAHLAWMRAGNYADTTICDADKTLHRLHRALPEGLHGSTGDEIAAWLAAGRWSRNTVATYYKHVVRFYRWAARPVDPWLSMDPSAGLRRPDARRGLPRPADHDTAEYAIFNLPEPWRLVSRLTALAGLRPCEVATVRREDITAQAITVVGKGGKSRAIPTHPLIWETVWSRPPGPLLARRTGQPVDAAYVSRNGAYHLRRHGLPITLYRLRHFFGTTVQERYRDLRVTQELMGHASSMTTEGYTQVTAARLREAIAAMPFIPDAGTAAEVPPPAPPAAPAPPNPVSGPDPA</sequence>
<gene>
    <name evidence="4" type="ORF">E1091_01975</name>
</gene>
<reference evidence="4 5" key="1">
    <citation type="submission" date="2019-02" db="EMBL/GenBank/DDBJ databases">
        <title>Draft genome sequences of novel Actinobacteria.</title>
        <authorList>
            <person name="Sahin N."/>
            <person name="Ay H."/>
            <person name="Saygin H."/>
        </authorList>
    </citation>
    <scope>NUCLEOTIDE SEQUENCE [LARGE SCALE GENOMIC DNA]</scope>
    <source>
        <strain evidence="4 5">JCM 30529</strain>
    </source>
</reference>
<dbReference type="InterPro" id="IPR002104">
    <property type="entry name" value="Integrase_catalytic"/>
</dbReference>
<dbReference type="InterPro" id="IPR011010">
    <property type="entry name" value="DNA_brk_join_enz"/>
</dbReference>
<organism evidence="4 5">
    <name type="scientific">Micromonospora fluostatini</name>
    <dbReference type="NCBI Taxonomy" id="1629071"/>
    <lineage>
        <taxon>Bacteria</taxon>
        <taxon>Bacillati</taxon>
        <taxon>Actinomycetota</taxon>
        <taxon>Actinomycetes</taxon>
        <taxon>Micromonosporales</taxon>
        <taxon>Micromonosporaceae</taxon>
        <taxon>Micromonospora</taxon>
    </lineage>
</organism>
<dbReference type="SUPFAM" id="SSF56349">
    <property type="entry name" value="DNA breaking-rejoining enzymes"/>
    <property type="match status" value="1"/>
</dbReference>
<evidence type="ECO:0000256" key="1">
    <source>
        <dbReference type="ARBA" id="ARBA00023172"/>
    </source>
</evidence>
<feature type="region of interest" description="Disordered" evidence="2">
    <location>
        <begin position="277"/>
        <end position="304"/>
    </location>
</feature>
<dbReference type="Pfam" id="PF00589">
    <property type="entry name" value="Phage_integrase"/>
    <property type="match status" value="1"/>
</dbReference>
<dbReference type="InterPro" id="IPR050090">
    <property type="entry name" value="Tyrosine_recombinase_XerCD"/>
</dbReference>
<keyword evidence="5" id="KW-1185">Reference proteome</keyword>
<dbReference type="PROSITE" id="PS51898">
    <property type="entry name" value="TYR_RECOMBINASE"/>
    <property type="match status" value="1"/>
</dbReference>
<keyword evidence="1" id="KW-0233">DNA recombination</keyword>
<evidence type="ECO:0000259" key="3">
    <source>
        <dbReference type="PROSITE" id="PS51898"/>
    </source>
</evidence>
<dbReference type="Proteomes" id="UP000295626">
    <property type="component" value="Unassembled WGS sequence"/>
</dbReference>
<dbReference type="EMBL" id="SMKE01000030">
    <property type="protein sequence ID" value="TDC01860.1"/>
    <property type="molecule type" value="Genomic_DNA"/>
</dbReference>
<evidence type="ECO:0000313" key="4">
    <source>
        <dbReference type="EMBL" id="TDC01860.1"/>
    </source>
</evidence>
<dbReference type="PANTHER" id="PTHR30349">
    <property type="entry name" value="PHAGE INTEGRASE-RELATED"/>
    <property type="match status" value="1"/>
</dbReference>
<name>A0ABY2DLX8_9ACTN</name>
<feature type="compositionally biased region" description="Pro residues" evidence="2">
    <location>
        <begin position="283"/>
        <end position="304"/>
    </location>
</feature>
<evidence type="ECO:0000313" key="5">
    <source>
        <dbReference type="Proteomes" id="UP000295626"/>
    </source>
</evidence>
<proteinExistence type="predicted"/>
<evidence type="ECO:0000256" key="2">
    <source>
        <dbReference type="SAM" id="MobiDB-lite"/>
    </source>
</evidence>